<sequence length="136" mass="15779">MLSTGSQHSRRAFKNVCDKLKQMGSLSVYKSERRKRVTNEENEIGVLANVATNPHISSRQIEREPSISRSVFRILHRHEFHPYHVSLHQKLQGNDFMNRIEFCRWANGMLICITCIYGQRKSHIGCGRLNTRDNGL</sequence>
<evidence type="ECO:0000313" key="2">
    <source>
        <dbReference type="Proteomes" id="UP000076502"/>
    </source>
</evidence>
<organism evidence="1 2">
    <name type="scientific">Dufourea novaeangliae</name>
    <name type="common">Sweat bee</name>
    <dbReference type="NCBI Taxonomy" id="178035"/>
    <lineage>
        <taxon>Eukaryota</taxon>
        <taxon>Metazoa</taxon>
        <taxon>Ecdysozoa</taxon>
        <taxon>Arthropoda</taxon>
        <taxon>Hexapoda</taxon>
        <taxon>Insecta</taxon>
        <taxon>Pterygota</taxon>
        <taxon>Neoptera</taxon>
        <taxon>Endopterygota</taxon>
        <taxon>Hymenoptera</taxon>
        <taxon>Apocrita</taxon>
        <taxon>Aculeata</taxon>
        <taxon>Apoidea</taxon>
        <taxon>Anthophila</taxon>
        <taxon>Halictidae</taxon>
        <taxon>Rophitinae</taxon>
        <taxon>Dufourea</taxon>
    </lineage>
</organism>
<name>A0A154NZK2_DUFNO</name>
<protein>
    <submittedName>
        <fullName evidence="1">Uncharacterized protein</fullName>
    </submittedName>
</protein>
<dbReference type="EMBL" id="KQ434785">
    <property type="protein sequence ID" value="KZC05012.1"/>
    <property type="molecule type" value="Genomic_DNA"/>
</dbReference>
<dbReference type="PANTHER" id="PTHR47326:SF1">
    <property type="entry name" value="HTH PSQ-TYPE DOMAIN-CONTAINING PROTEIN"/>
    <property type="match status" value="1"/>
</dbReference>
<dbReference type="AlphaFoldDB" id="A0A154NZK2"/>
<gene>
    <name evidence="1" type="ORF">WN55_04832</name>
</gene>
<keyword evidence="2" id="KW-1185">Reference proteome</keyword>
<dbReference type="Proteomes" id="UP000076502">
    <property type="component" value="Unassembled WGS sequence"/>
</dbReference>
<evidence type="ECO:0000313" key="1">
    <source>
        <dbReference type="EMBL" id="KZC05012.1"/>
    </source>
</evidence>
<dbReference type="PANTHER" id="PTHR47326">
    <property type="entry name" value="TRANSPOSABLE ELEMENT TC3 TRANSPOSASE-LIKE PROTEIN"/>
    <property type="match status" value="1"/>
</dbReference>
<accession>A0A154NZK2</accession>
<proteinExistence type="predicted"/>
<reference evidence="1 2" key="1">
    <citation type="submission" date="2015-07" db="EMBL/GenBank/DDBJ databases">
        <title>The genome of Dufourea novaeangliae.</title>
        <authorList>
            <person name="Pan H."/>
            <person name="Kapheim K."/>
        </authorList>
    </citation>
    <scope>NUCLEOTIDE SEQUENCE [LARGE SCALE GENOMIC DNA]</scope>
    <source>
        <strain evidence="1">0120121106</strain>
        <tissue evidence="1">Whole body</tissue>
    </source>
</reference>